<reference evidence="19" key="1">
    <citation type="submission" date="2022-12" db="EMBL/GenBank/DDBJ databases">
        <authorList>
            <person name="Wang J."/>
        </authorList>
    </citation>
    <scope>NUCLEOTIDE SEQUENCE</scope>
    <source>
        <strain evidence="19">HY-45-18</strain>
    </source>
</reference>
<comment type="pathway">
    <text evidence="4">Lipid metabolism.</text>
</comment>
<dbReference type="Proteomes" id="UP001078443">
    <property type="component" value="Unassembled WGS sequence"/>
</dbReference>
<keyword evidence="7" id="KW-0597">Phosphoprotein</keyword>
<evidence type="ECO:0000259" key="16">
    <source>
        <dbReference type="Pfam" id="PF02878"/>
    </source>
</evidence>
<feature type="domain" description="Alpha-D-phosphohexomutase alpha/beta/alpha" evidence="16">
    <location>
        <begin position="42"/>
        <end position="178"/>
    </location>
</feature>
<evidence type="ECO:0000256" key="13">
    <source>
        <dbReference type="ARBA" id="ARBA00041467"/>
    </source>
</evidence>
<evidence type="ECO:0000256" key="4">
    <source>
        <dbReference type="ARBA" id="ARBA00005189"/>
    </source>
</evidence>
<dbReference type="CDD" id="cd05799">
    <property type="entry name" value="PGM2"/>
    <property type="match status" value="1"/>
</dbReference>
<dbReference type="Pfam" id="PF02879">
    <property type="entry name" value="PGM_PMM_II"/>
    <property type="match status" value="1"/>
</dbReference>
<keyword evidence="9 14" id="KW-0460">Magnesium</keyword>
<feature type="domain" description="Alpha-D-phosphohexomutase alpha/beta/alpha" evidence="18">
    <location>
        <begin position="325"/>
        <end position="448"/>
    </location>
</feature>
<comment type="pathway">
    <text evidence="3">Glycolipid metabolism; diglucosyl-diacylglycerol biosynthesis.</text>
</comment>
<evidence type="ECO:0000256" key="2">
    <source>
        <dbReference type="ARBA" id="ARBA00001946"/>
    </source>
</evidence>
<dbReference type="SUPFAM" id="SSF55957">
    <property type="entry name" value="Phosphoglucomutase, C-terminal domain"/>
    <property type="match status" value="1"/>
</dbReference>
<feature type="domain" description="Alpha-D-phosphohexomutase alpha/beta/alpha" evidence="17">
    <location>
        <begin position="208"/>
        <end position="315"/>
    </location>
</feature>
<dbReference type="Gene3D" id="3.40.120.10">
    <property type="entry name" value="Alpha-D-Glucose-1,6-Bisphosphate, subunit A, domain 3"/>
    <property type="match status" value="3"/>
</dbReference>
<evidence type="ECO:0000256" key="14">
    <source>
        <dbReference type="RuleBase" id="RU004326"/>
    </source>
</evidence>
<dbReference type="InterPro" id="IPR005841">
    <property type="entry name" value="Alpha-D-phosphohexomutase_SF"/>
</dbReference>
<evidence type="ECO:0000256" key="7">
    <source>
        <dbReference type="ARBA" id="ARBA00022553"/>
    </source>
</evidence>
<dbReference type="PRINTS" id="PR00509">
    <property type="entry name" value="PGMPMM"/>
</dbReference>
<dbReference type="Pfam" id="PF00408">
    <property type="entry name" value="PGM_PMM_IV"/>
    <property type="match status" value="1"/>
</dbReference>
<dbReference type="RefSeq" id="WP_268039831.1">
    <property type="nucleotide sequence ID" value="NZ_JAPQER010000002.1"/>
</dbReference>
<dbReference type="InterPro" id="IPR005845">
    <property type="entry name" value="A-D-PHexomutase_a/b/a-II"/>
</dbReference>
<dbReference type="SUPFAM" id="SSF53738">
    <property type="entry name" value="Phosphoglucomutase, first 3 domains"/>
    <property type="match status" value="3"/>
</dbReference>
<evidence type="ECO:0000256" key="11">
    <source>
        <dbReference type="ARBA" id="ARBA00039995"/>
    </source>
</evidence>
<evidence type="ECO:0000313" key="20">
    <source>
        <dbReference type="Proteomes" id="UP001078443"/>
    </source>
</evidence>
<gene>
    <name evidence="19" type="ORF">OW763_04205</name>
</gene>
<dbReference type="InterPro" id="IPR005843">
    <property type="entry name" value="A-D-PHexomutase_C"/>
</dbReference>
<dbReference type="InterPro" id="IPR036900">
    <property type="entry name" value="A-D-PHexomutase_C_sf"/>
</dbReference>
<comment type="caution">
    <text evidence="19">The sequence shown here is derived from an EMBL/GenBank/DDBJ whole genome shotgun (WGS) entry which is preliminary data.</text>
</comment>
<dbReference type="EMBL" id="JAPQER010000002">
    <property type="protein sequence ID" value="MCY6483554.1"/>
    <property type="molecule type" value="Genomic_DNA"/>
</dbReference>
<organism evidence="19 20">
    <name type="scientific">Clostridium aestuarii</name>
    <dbReference type="NCBI Taxonomy" id="338193"/>
    <lineage>
        <taxon>Bacteria</taxon>
        <taxon>Bacillati</taxon>
        <taxon>Bacillota</taxon>
        <taxon>Clostridia</taxon>
        <taxon>Eubacteriales</taxon>
        <taxon>Clostridiaceae</taxon>
        <taxon>Clostridium</taxon>
    </lineage>
</organism>
<keyword evidence="20" id="KW-1185">Reference proteome</keyword>
<evidence type="ECO:0000256" key="6">
    <source>
        <dbReference type="ARBA" id="ARBA00012728"/>
    </source>
</evidence>
<dbReference type="EC" id="5.4.2.2" evidence="6"/>
<comment type="cofactor">
    <cofactor evidence="2">
        <name>Mg(2+)</name>
        <dbReference type="ChEBI" id="CHEBI:18420"/>
    </cofactor>
</comment>
<comment type="similarity">
    <text evidence="5 14">Belongs to the phosphohexose mutase family.</text>
</comment>
<dbReference type="PANTHER" id="PTHR45745:SF1">
    <property type="entry name" value="PHOSPHOGLUCOMUTASE 2B-RELATED"/>
    <property type="match status" value="1"/>
</dbReference>
<keyword evidence="8 14" id="KW-0479">Metal-binding</keyword>
<dbReference type="PROSITE" id="PS00710">
    <property type="entry name" value="PGM_PMM"/>
    <property type="match status" value="1"/>
</dbReference>
<dbReference type="InterPro" id="IPR005846">
    <property type="entry name" value="A-D-PHexomutase_a/b/a-III"/>
</dbReference>
<evidence type="ECO:0000256" key="9">
    <source>
        <dbReference type="ARBA" id="ARBA00022842"/>
    </source>
</evidence>
<comment type="catalytic activity">
    <reaction evidence="1">
        <text>alpha-D-glucose 1-phosphate = alpha-D-glucose 6-phosphate</text>
        <dbReference type="Rhea" id="RHEA:23536"/>
        <dbReference type="ChEBI" id="CHEBI:58225"/>
        <dbReference type="ChEBI" id="CHEBI:58601"/>
        <dbReference type="EC" id="5.4.2.2"/>
    </reaction>
</comment>
<name>A0ABT4CX36_9CLOT</name>
<dbReference type="Gene3D" id="3.30.310.50">
    <property type="entry name" value="Alpha-D-phosphohexomutase, C-terminal domain"/>
    <property type="match status" value="1"/>
</dbReference>
<dbReference type="Pfam" id="PF02880">
    <property type="entry name" value="PGM_PMM_III"/>
    <property type="match status" value="1"/>
</dbReference>
<dbReference type="InterPro" id="IPR016055">
    <property type="entry name" value="A-D-PHexomutase_a/b/a-I/II/III"/>
</dbReference>
<evidence type="ECO:0000256" key="10">
    <source>
        <dbReference type="ARBA" id="ARBA00023235"/>
    </source>
</evidence>
<evidence type="ECO:0000256" key="1">
    <source>
        <dbReference type="ARBA" id="ARBA00000443"/>
    </source>
</evidence>
<keyword evidence="10" id="KW-0413">Isomerase</keyword>
<evidence type="ECO:0000256" key="3">
    <source>
        <dbReference type="ARBA" id="ARBA00005164"/>
    </source>
</evidence>
<evidence type="ECO:0000256" key="8">
    <source>
        <dbReference type="ARBA" id="ARBA00022723"/>
    </source>
</evidence>
<evidence type="ECO:0000256" key="12">
    <source>
        <dbReference type="ARBA" id="ARBA00041398"/>
    </source>
</evidence>
<accession>A0ABT4CX36</accession>
<protein>
    <recommendedName>
        <fullName evidence="11">Phosphoglucomutase</fullName>
        <ecNumber evidence="6">5.4.2.2</ecNumber>
    </recommendedName>
    <alternativeName>
        <fullName evidence="13">Alpha-phosphoglucomutase</fullName>
    </alternativeName>
    <alternativeName>
        <fullName evidence="12">Glucose phosphomutase</fullName>
    </alternativeName>
</protein>
<dbReference type="InterPro" id="IPR016066">
    <property type="entry name" value="A-D-PHexomutase_CS"/>
</dbReference>
<evidence type="ECO:0000256" key="5">
    <source>
        <dbReference type="ARBA" id="ARBA00010231"/>
    </source>
</evidence>
<sequence length="580" mass="66147">MGYNKRYNMWLNSEHIDDNTKDELRNMKNEKEIEDRFYKDLEFGTGGLRGIIGAGSNRMNIYTIGKVTQGLANYLRDKYSGKSISVSIGYDSRIMSKEFSMASALILCANDIKVNIFEDLRPTPMLSYAIRHLKSKAGIVITASHNPKQYNGYKVYGEDGGQVTDKAAKEIISFVKEVDDFSKIKSINLDIAKEKGLLNIIGDEVDKSYIHKVKELTIRKELVKENANDLKVIYTPIHGTGNIPVRRVLKELGYENIFVVKEQELPDGNFPTAEYPNPEEPKVFNIALKMAEKIKPDIIFGTDPDCDRVGAIVKDRDGEYKILSGNIMGALLTEYILMSLKEKKNLPHNGVVIKTIVTTELASKICEKYDVEIIDVLTGFKYIGEKIKEFEEEKDKTYLFGFEESYGYLAGTFVRDKDAVIASMLICEMALYYKKKGMNLYDALMELYKKYGFYTEKLFSIKLEGKEGREKINNVLEYLRHAMKQEINEAKIVTKIDYNLRKKKDLITLTEQEIDLPKSNVLKFILDDNSSFVVRPSGTEPKIKIYMSVVGNSLEDSNEKMSQFEKNITNIINVACNINK</sequence>
<dbReference type="Pfam" id="PF02878">
    <property type="entry name" value="PGM_PMM_I"/>
    <property type="match status" value="1"/>
</dbReference>
<evidence type="ECO:0000313" key="19">
    <source>
        <dbReference type="EMBL" id="MCY6483554.1"/>
    </source>
</evidence>
<proteinExistence type="inferred from homology"/>
<dbReference type="InterPro" id="IPR005844">
    <property type="entry name" value="A-D-PHexomutase_a/b/a-I"/>
</dbReference>
<evidence type="ECO:0000259" key="17">
    <source>
        <dbReference type="Pfam" id="PF02879"/>
    </source>
</evidence>
<evidence type="ECO:0000259" key="18">
    <source>
        <dbReference type="Pfam" id="PF02880"/>
    </source>
</evidence>
<dbReference type="PANTHER" id="PTHR45745">
    <property type="entry name" value="PHOSPHOMANNOMUTASE 45A"/>
    <property type="match status" value="1"/>
</dbReference>
<feature type="domain" description="Alpha-D-phosphohexomutase C-terminal" evidence="15">
    <location>
        <begin position="522"/>
        <end position="546"/>
    </location>
</feature>
<evidence type="ECO:0000259" key="15">
    <source>
        <dbReference type="Pfam" id="PF00408"/>
    </source>
</evidence>